<feature type="signal peptide" evidence="1">
    <location>
        <begin position="1"/>
        <end position="23"/>
    </location>
</feature>
<sequence length="406" mass="47227">MVSPVARLWAMVLLLAALHKCDQAAVSERPPTPASSSCLFEAGAVFGAPPITCQPLVACNGEQILKTYLKINENCRIKASARLHEREHFMARLNYWQDDHAFLYGTIVKAHASHQIVLDMERQVEVSTKLVDELNRKLFIYSIEAGRIEDALLLYVTAKDQWKPQQILDEMQRNPSGVNEVLALHMLEFVRALPIKSLRVEMYKAIMAFLRRNNLNSTYVSLLYAGDVIACFTTEKDKKDYLSLPYGVLLHALRNQLRNLEFDFNVWLANKYPRYYTQFLTEIFFFSPAHWPKIEKRRLFEIASLFKAKGHRFQVIEQFLKFAKQYDSRNVAKLVETLPTLALEVDKLRRTVEQTGNHKKEVDQIKSLQDRFKMTVWNRRNHRAYLHIIQTEGKFGKKYKELESKG</sequence>
<accession>A0A2C9H4C9</accession>
<reference evidence="3" key="1">
    <citation type="submission" date="2013-09" db="EMBL/GenBank/DDBJ databases">
        <title>The Genome Sequence of Anopheles maculatus species B.</title>
        <authorList>
            <consortium name="The Broad Institute Genomics Platform"/>
            <person name="Neafsey D.E."/>
            <person name="Besansky N."/>
            <person name="Howell P."/>
            <person name="Walton C."/>
            <person name="Young S.K."/>
            <person name="Zeng Q."/>
            <person name="Gargeya S."/>
            <person name="Fitzgerald M."/>
            <person name="Haas B."/>
            <person name="Abouelleil A."/>
            <person name="Allen A.W."/>
            <person name="Alvarado L."/>
            <person name="Arachchi H.M."/>
            <person name="Berlin A.M."/>
            <person name="Chapman S.B."/>
            <person name="Gainer-Dewar J."/>
            <person name="Goldberg J."/>
            <person name="Griggs A."/>
            <person name="Gujja S."/>
            <person name="Hansen M."/>
            <person name="Howarth C."/>
            <person name="Imamovic A."/>
            <person name="Ireland A."/>
            <person name="Larimer J."/>
            <person name="McCowan C."/>
            <person name="Murphy C."/>
            <person name="Pearson M."/>
            <person name="Poon T.W."/>
            <person name="Priest M."/>
            <person name="Roberts A."/>
            <person name="Saif S."/>
            <person name="Shea T."/>
            <person name="Sisk P."/>
            <person name="Sykes S."/>
            <person name="Wortman J."/>
            <person name="Nusbaum C."/>
            <person name="Birren B."/>
        </authorList>
    </citation>
    <scope>NUCLEOTIDE SEQUENCE [LARGE SCALE GENOMIC DNA]</scope>
    <source>
        <strain evidence="3">maculatus3</strain>
    </source>
</reference>
<keyword evidence="3" id="KW-1185">Reference proteome</keyword>
<keyword evidence="1" id="KW-0732">Signal</keyword>
<dbReference type="VEuPathDB" id="VectorBase:AMAM024554"/>
<protein>
    <submittedName>
        <fullName evidence="2">Uncharacterized protein</fullName>
    </submittedName>
</protein>
<reference evidence="2" key="2">
    <citation type="submission" date="2020-05" db="UniProtKB">
        <authorList>
            <consortium name="EnsemblMetazoa"/>
        </authorList>
    </citation>
    <scope>IDENTIFICATION</scope>
    <source>
        <strain evidence="2">maculatus3</strain>
    </source>
</reference>
<organism evidence="2 3">
    <name type="scientific">Anopheles maculatus</name>
    <dbReference type="NCBI Taxonomy" id="74869"/>
    <lineage>
        <taxon>Eukaryota</taxon>
        <taxon>Metazoa</taxon>
        <taxon>Ecdysozoa</taxon>
        <taxon>Arthropoda</taxon>
        <taxon>Hexapoda</taxon>
        <taxon>Insecta</taxon>
        <taxon>Pterygota</taxon>
        <taxon>Neoptera</taxon>
        <taxon>Endopterygota</taxon>
        <taxon>Diptera</taxon>
        <taxon>Nematocera</taxon>
        <taxon>Culicoidea</taxon>
        <taxon>Culicidae</taxon>
        <taxon>Anophelinae</taxon>
        <taxon>Anopheles</taxon>
        <taxon>Anopheles maculatus group</taxon>
    </lineage>
</organism>
<dbReference type="Proteomes" id="UP000075901">
    <property type="component" value="Unassembled WGS sequence"/>
</dbReference>
<evidence type="ECO:0000256" key="1">
    <source>
        <dbReference type="SAM" id="SignalP"/>
    </source>
</evidence>
<feature type="chain" id="PRO_5012519300" evidence="1">
    <location>
        <begin position="24"/>
        <end position="406"/>
    </location>
</feature>
<dbReference type="AlphaFoldDB" id="A0A2C9H4C9"/>
<dbReference type="EnsemblMetazoa" id="AMAM024554-RA">
    <property type="protein sequence ID" value="AMAM024554-PA"/>
    <property type="gene ID" value="AMAM024554"/>
</dbReference>
<proteinExistence type="predicted"/>
<evidence type="ECO:0000313" key="2">
    <source>
        <dbReference type="EnsemblMetazoa" id="AMAM024554-PA"/>
    </source>
</evidence>
<name>A0A2C9H4C9_9DIPT</name>
<evidence type="ECO:0000313" key="3">
    <source>
        <dbReference type="Proteomes" id="UP000075901"/>
    </source>
</evidence>